<keyword evidence="2" id="KW-1185">Reference proteome</keyword>
<protein>
    <submittedName>
        <fullName evidence="1">Uncharacterized protein</fullName>
    </submittedName>
</protein>
<name>A0ABR5APT8_BACBA</name>
<proteinExistence type="predicted"/>
<evidence type="ECO:0000313" key="2">
    <source>
        <dbReference type="Proteomes" id="UP000031982"/>
    </source>
</evidence>
<evidence type="ECO:0000313" key="1">
    <source>
        <dbReference type="EMBL" id="KIL75845.1"/>
    </source>
</evidence>
<reference evidence="1 2" key="1">
    <citation type="submission" date="2015-01" db="EMBL/GenBank/DDBJ databases">
        <title>Genome Assembly of Bacillus badius MTCC 1458.</title>
        <authorList>
            <person name="Verma A."/>
            <person name="Khatri I."/>
            <person name="Mual P."/>
            <person name="Subramanian S."/>
            <person name="Krishnamurthi S."/>
        </authorList>
    </citation>
    <scope>NUCLEOTIDE SEQUENCE [LARGE SCALE GENOMIC DNA]</scope>
    <source>
        <strain evidence="1 2">MTCC 1458</strain>
    </source>
</reference>
<dbReference type="EMBL" id="JXLP01000022">
    <property type="protein sequence ID" value="KIL75845.1"/>
    <property type="molecule type" value="Genomic_DNA"/>
</dbReference>
<sequence>MDDDFYAHTIQLWYYFGGYLEGSATLYDLSKKDLETDIEEALKTRLE</sequence>
<dbReference type="Proteomes" id="UP000031982">
    <property type="component" value="Unassembled WGS sequence"/>
</dbReference>
<organism evidence="1 2">
    <name type="scientific">Bacillus badius</name>
    <dbReference type="NCBI Taxonomy" id="1455"/>
    <lineage>
        <taxon>Bacteria</taxon>
        <taxon>Bacillati</taxon>
        <taxon>Bacillota</taxon>
        <taxon>Bacilli</taxon>
        <taxon>Bacillales</taxon>
        <taxon>Bacillaceae</taxon>
        <taxon>Pseudobacillus</taxon>
    </lineage>
</organism>
<accession>A0ABR5APT8</accession>
<comment type="caution">
    <text evidence="1">The sequence shown here is derived from an EMBL/GenBank/DDBJ whole genome shotgun (WGS) entry which is preliminary data.</text>
</comment>
<gene>
    <name evidence="1" type="ORF">SD77_2794</name>
</gene>